<keyword evidence="1" id="KW-0732">Signal</keyword>
<feature type="signal peptide" evidence="1">
    <location>
        <begin position="1"/>
        <end position="29"/>
    </location>
</feature>
<gene>
    <name evidence="2" type="ORF">H8S40_03610</name>
</gene>
<dbReference type="RefSeq" id="WP_186864575.1">
    <property type="nucleotide sequence ID" value="NZ_JACOPE010000001.1"/>
</dbReference>
<dbReference type="Gene3D" id="2.60.40.2040">
    <property type="entry name" value="CFA/I fimbrial subunit E, pilin domain"/>
    <property type="match status" value="1"/>
</dbReference>
<dbReference type="Proteomes" id="UP000631576">
    <property type="component" value="Unassembled WGS sequence"/>
</dbReference>
<dbReference type="EMBL" id="JACOPE010000001">
    <property type="protein sequence ID" value="MBC5682666.1"/>
    <property type="molecule type" value="Genomic_DNA"/>
</dbReference>
<evidence type="ECO:0000313" key="3">
    <source>
        <dbReference type="Proteomes" id="UP000631576"/>
    </source>
</evidence>
<accession>A0ABR7G7E3</accession>
<comment type="caution">
    <text evidence="2">The sequence shown here is derived from an EMBL/GenBank/DDBJ whole genome shotgun (WGS) entry which is preliminary data.</text>
</comment>
<name>A0ABR7G7E3_9FIRM</name>
<evidence type="ECO:0000313" key="2">
    <source>
        <dbReference type="EMBL" id="MBC5682666.1"/>
    </source>
</evidence>
<proteinExistence type="predicted"/>
<protein>
    <submittedName>
        <fullName evidence="2">Uncharacterized protein</fullName>
    </submittedName>
</protein>
<keyword evidence="3" id="KW-1185">Reference proteome</keyword>
<sequence length="164" mass="18064">MKKRSIRTRIFFALLTPVLFTCVEKPAYAATTQTAGSSTVTYHVDPAYQVTIPVDTSMQLNETEVPYGKIVVDQVQIEDGKCIQVSLLADFNLKNSNNSKAIIPYQILAGDEAGSHPFTSAQYTKAGEETPLTIAIKKEDWKKAVAGQYSDTVTFTISYVDKSE</sequence>
<reference evidence="2 3" key="1">
    <citation type="submission" date="2020-08" db="EMBL/GenBank/DDBJ databases">
        <title>Genome public.</title>
        <authorList>
            <person name="Liu C."/>
            <person name="Sun Q."/>
        </authorList>
    </citation>
    <scope>NUCLEOTIDE SEQUENCE [LARGE SCALE GENOMIC DNA]</scope>
    <source>
        <strain evidence="2 3">NSJ-13</strain>
    </source>
</reference>
<organism evidence="2 3">
    <name type="scientific">Ruminococcus hominis</name>
    <dbReference type="NCBI Taxonomy" id="2763065"/>
    <lineage>
        <taxon>Bacteria</taxon>
        <taxon>Bacillati</taxon>
        <taxon>Bacillota</taxon>
        <taxon>Clostridia</taxon>
        <taxon>Eubacteriales</taxon>
        <taxon>Oscillospiraceae</taxon>
        <taxon>Ruminococcus</taxon>
    </lineage>
</organism>
<feature type="chain" id="PRO_5047131112" evidence="1">
    <location>
        <begin position="30"/>
        <end position="164"/>
    </location>
</feature>
<evidence type="ECO:0000256" key="1">
    <source>
        <dbReference type="SAM" id="SignalP"/>
    </source>
</evidence>